<proteinExistence type="inferred from homology"/>
<gene>
    <name evidence="9" type="primary">recF</name>
    <name evidence="12" type="ORF">CWS72_17085</name>
</gene>
<dbReference type="GO" id="GO:0003697">
    <property type="term" value="F:single-stranded DNA binding"/>
    <property type="evidence" value="ECO:0007669"/>
    <property type="project" value="UniProtKB-UniRule"/>
</dbReference>
<dbReference type="AlphaFoldDB" id="A0A2N3PSJ5"/>
<dbReference type="PANTHER" id="PTHR32182:SF0">
    <property type="entry name" value="DNA REPLICATION AND REPAIR PROTEIN RECF"/>
    <property type="match status" value="1"/>
</dbReference>
<dbReference type="Gene3D" id="1.20.1050.90">
    <property type="entry name" value="RecF/RecN/SMC, N-terminal domain"/>
    <property type="match status" value="1"/>
</dbReference>
<evidence type="ECO:0000259" key="11">
    <source>
        <dbReference type="SMART" id="SM00382"/>
    </source>
</evidence>
<feature type="domain" description="AAA+ ATPase" evidence="11">
    <location>
        <begin position="31"/>
        <end position="383"/>
    </location>
</feature>
<evidence type="ECO:0000313" key="12">
    <source>
        <dbReference type="EMBL" id="PKU23346.1"/>
    </source>
</evidence>
<keyword evidence="9 10" id="KW-0227">DNA damage</keyword>
<organism evidence="12 13">
    <name type="scientific">Telmatospirillum siberiense</name>
    <dbReference type="NCBI Taxonomy" id="382514"/>
    <lineage>
        <taxon>Bacteria</taxon>
        <taxon>Pseudomonadati</taxon>
        <taxon>Pseudomonadota</taxon>
        <taxon>Alphaproteobacteria</taxon>
        <taxon>Rhodospirillales</taxon>
        <taxon>Rhodospirillaceae</taxon>
        <taxon>Telmatospirillum</taxon>
    </lineage>
</organism>
<accession>A0A2N3PSJ5</accession>
<evidence type="ECO:0000256" key="2">
    <source>
        <dbReference type="ARBA" id="ARBA00008016"/>
    </source>
</evidence>
<name>A0A2N3PSJ5_9PROT</name>
<dbReference type="PROSITE" id="PS00618">
    <property type="entry name" value="RECF_2"/>
    <property type="match status" value="1"/>
</dbReference>
<keyword evidence="9 10" id="KW-0742">SOS response</keyword>
<dbReference type="SUPFAM" id="SSF52540">
    <property type="entry name" value="P-loop containing nucleoside triphosphate hydrolases"/>
    <property type="match status" value="1"/>
</dbReference>
<dbReference type="GO" id="GO:0006260">
    <property type="term" value="P:DNA replication"/>
    <property type="evidence" value="ECO:0007669"/>
    <property type="project" value="UniProtKB-UniRule"/>
</dbReference>
<dbReference type="InterPro" id="IPR003395">
    <property type="entry name" value="RecF/RecN/SMC_N"/>
</dbReference>
<evidence type="ECO:0000256" key="4">
    <source>
        <dbReference type="ARBA" id="ARBA00022490"/>
    </source>
</evidence>
<comment type="function">
    <text evidence="9 10">The RecF protein is involved in DNA metabolism; it is required for DNA replication and normal SOS inducibility. RecF binds preferentially to single-stranded, linear DNA. It also seems to bind ATP.</text>
</comment>
<evidence type="ECO:0000256" key="3">
    <source>
        <dbReference type="ARBA" id="ARBA00020170"/>
    </source>
</evidence>
<dbReference type="Proteomes" id="UP000233293">
    <property type="component" value="Unassembled WGS sequence"/>
</dbReference>
<protein>
    <recommendedName>
        <fullName evidence="3 9">DNA replication and repair protein RecF</fullName>
    </recommendedName>
</protein>
<sequence length="389" mass="41714">MIQAKGAAGQAIVRLTLSDFRCYAFLRLEVDPRPVVLTGANGAGKTNILEALSFLAPGRGLRRTRLSDVTRREAGSEAPWAVAARLERLSGTGMAMDEMPTAVEIGTGRDAGSERRLVRIDGQPARSQAALSEVTSALWLTPAMDRLFSDGAAGRRRFLDRLVLGIDPAHAARASAYEHALRERARLLKSGRYDPAWLGVLEERMAEGGVEMAGARKRTVARLNQACAEGIGPFPAAHLTVEGSVENSLGALEPPEAEVKLRDALAASRRADAESGGAAQGPHRSDLLVRHAGKDQPAEHCSTGEQKAVLIAIVLGQARIQADLRGSPPILLLDEVTAHLDRARRIALFDELCVLGTQSWLTGTDDSLFADLGERGQFFRVNDAVVTRA</sequence>
<dbReference type="HAMAP" id="MF_00365">
    <property type="entry name" value="RecF"/>
    <property type="match status" value="1"/>
</dbReference>
<dbReference type="GO" id="GO:0005737">
    <property type="term" value="C:cytoplasm"/>
    <property type="evidence" value="ECO:0007669"/>
    <property type="project" value="UniProtKB-SubCell"/>
</dbReference>
<evidence type="ECO:0000256" key="1">
    <source>
        <dbReference type="ARBA" id="ARBA00004496"/>
    </source>
</evidence>
<evidence type="ECO:0000256" key="10">
    <source>
        <dbReference type="RuleBase" id="RU000578"/>
    </source>
</evidence>
<evidence type="ECO:0000256" key="8">
    <source>
        <dbReference type="ARBA" id="ARBA00023125"/>
    </source>
</evidence>
<reference evidence="13" key="1">
    <citation type="submission" date="2017-12" db="EMBL/GenBank/DDBJ databases">
        <title>Draft genome sequence of Telmatospirillum siberiense 26-4b1T, an acidotolerant peatland alphaproteobacterium potentially involved in sulfur cycling.</title>
        <authorList>
            <person name="Hausmann B."/>
            <person name="Pjevac P."/>
            <person name="Schreck K."/>
            <person name="Herbold C.W."/>
            <person name="Daims H."/>
            <person name="Wagner M."/>
            <person name="Pester M."/>
            <person name="Loy A."/>
        </authorList>
    </citation>
    <scope>NUCLEOTIDE SEQUENCE [LARGE SCALE GENOMIC DNA]</scope>
    <source>
        <strain evidence="13">26-4b1</strain>
    </source>
</reference>
<evidence type="ECO:0000256" key="7">
    <source>
        <dbReference type="ARBA" id="ARBA00022840"/>
    </source>
</evidence>
<dbReference type="GO" id="GO:0000731">
    <property type="term" value="P:DNA synthesis involved in DNA repair"/>
    <property type="evidence" value="ECO:0007669"/>
    <property type="project" value="TreeGrafter"/>
</dbReference>
<keyword evidence="8 9" id="KW-0238">DNA-binding</keyword>
<keyword evidence="9 10" id="KW-0234">DNA repair</keyword>
<dbReference type="RefSeq" id="WP_101251836.1">
    <property type="nucleotide sequence ID" value="NZ_PIUM01000021.1"/>
</dbReference>
<dbReference type="Gene3D" id="3.40.50.300">
    <property type="entry name" value="P-loop containing nucleotide triphosphate hydrolases"/>
    <property type="match status" value="1"/>
</dbReference>
<evidence type="ECO:0000256" key="6">
    <source>
        <dbReference type="ARBA" id="ARBA00022741"/>
    </source>
</evidence>
<comment type="similarity">
    <text evidence="2 9 10">Belongs to the RecF family.</text>
</comment>
<dbReference type="InterPro" id="IPR001238">
    <property type="entry name" value="DNA-binding_RecF"/>
</dbReference>
<dbReference type="NCBIfam" id="TIGR00611">
    <property type="entry name" value="recf"/>
    <property type="match status" value="1"/>
</dbReference>
<dbReference type="OrthoDB" id="9803889at2"/>
<dbReference type="EMBL" id="PIUM01000021">
    <property type="protein sequence ID" value="PKU23346.1"/>
    <property type="molecule type" value="Genomic_DNA"/>
</dbReference>
<dbReference type="GO" id="GO:0005524">
    <property type="term" value="F:ATP binding"/>
    <property type="evidence" value="ECO:0007669"/>
    <property type="project" value="UniProtKB-UniRule"/>
</dbReference>
<keyword evidence="4 9" id="KW-0963">Cytoplasm</keyword>
<comment type="caution">
    <text evidence="12">The sequence shown here is derived from an EMBL/GenBank/DDBJ whole genome shotgun (WGS) entry which is preliminary data.</text>
</comment>
<keyword evidence="6 9" id="KW-0547">Nucleotide-binding</keyword>
<feature type="binding site" evidence="9">
    <location>
        <begin position="39"/>
        <end position="46"/>
    </location>
    <ligand>
        <name>ATP</name>
        <dbReference type="ChEBI" id="CHEBI:30616"/>
    </ligand>
</feature>
<evidence type="ECO:0000313" key="13">
    <source>
        <dbReference type="Proteomes" id="UP000233293"/>
    </source>
</evidence>
<keyword evidence="7 9" id="KW-0067">ATP-binding</keyword>
<evidence type="ECO:0000256" key="5">
    <source>
        <dbReference type="ARBA" id="ARBA00022705"/>
    </source>
</evidence>
<keyword evidence="5 9" id="KW-0235">DNA replication</keyword>
<evidence type="ECO:0000256" key="9">
    <source>
        <dbReference type="HAMAP-Rule" id="MF_00365"/>
    </source>
</evidence>
<comment type="subcellular location">
    <subcellularLocation>
        <location evidence="1 9 10">Cytoplasm</location>
    </subcellularLocation>
</comment>
<dbReference type="PANTHER" id="PTHR32182">
    <property type="entry name" value="DNA REPLICATION AND REPAIR PROTEIN RECF"/>
    <property type="match status" value="1"/>
</dbReference>
<dbReference type="InterPro" id="IPR003593">
    <property type="entry name" value="AAA+_ATPase"/>
</dbReference>
<dbReference type="GO" id="GO:0006302">
    <property type="term" value="P:double-strand break repair"/>
    <property type="evidence" value="ECO:0007669"/>
    <property type="project" value="TreeGrafter"/>
</dbReference>
<dbReference type="InterPro" id="IPR018078">
    <property type="entry name" value="DNA-binding_RecF_CS"/>
</dbReference>
<dbReference type="GO" id="GO:0009432">
    <property type="term" value="P:SOS response"/>
    <property type="evidence" value="ECO:0007669"/>
    <property type="project" value="UniProtKB-UniRule"/>
</dbReference>
<dbReference type="SMART" id="SM00382">
    <property type="entry name" value="AAA"/>
    <property type="match status" value="1"/>
</dbReference>
<dbReference type="Pfam" id="PF02463">
    <property type="entry name" value="SMC_N"/>
    <property type="match status" value="1"/>
</dbReference>
<dbReference type="InterPro" id="IPR027417">
    <property type="entry name" value="P-loop_NTPase"/>
</dbReference>
<keyword evidence="13" id="KW-1185">Reference proteome</keyword>
<dbReference type="InterPro" id="IPR042174">
    <property type="entry name" value="RecF_2"/>
</dbReference>
<dbReference type="PROSITE" id="PS00617">
    <property type="entry name" value="RECF_1"/>
    <property type="match status" value="1"/>
</dbReference>